<dbReference type="Pfam" id="PF07525">
    <property type="entry name" value="SOCS_box"/>
    <property type="match status" value="1"/>
</dbReference>
<dbReference type="EMBL" id="KK852972">
    <property type="protein sequence ID" value="KDR13077.1"/>
    <property type="molecule type" value="Genomic_DNA"/>
</dbReference>
<organism evidence="6 7">
    <name type="scientific">Zootermopsis nevadensis</name>
    <name type="common">Dampwood termite</name>
    <dbReference type="NCBI Taxonomy" id="136037"/>
    <lineage>
        <taxon>Eukaryota</taxon>
        <taxon>Metazoa</taxon>
        <taxon>Ecdysozoa</taxon>
        <taxon>Arthropoda</taxon>
        <taxon>Hexapoda</taxon>
        <taxon>Insecta</taxon>
        <taxon>Pterygota</taxon>
        <taxon>Neoptera</taxon>
        <taxon>Polyneoptera</taxon>
        <taxon>Dictyoptera</taxon>
        <taxon>Blattodea</taxon>
        <taxon>Blattoidea</taxon>
        <taxon>Termitoidae</taxon>
        <taxon>Termopsidae</taxon>
        <taxon>Zootermopsis</taxon>
    </lineage>
</organism>
<dbReference type="GO" id="GO:0016567">
    <property type="term" value="P:protein ubiquitination"/>
    <property type="evidence" value="ECO:0007669"/>
    <property type="project" value="TreeGrafter"/>
</dbReference>
<feature type="repeat" description="ANK" evidence="4">
    <location>
        <begin position="57"/>
        <end position="89"/>
    </location>
</feature>
<dbReference type="PROSITE" id="PS50088">
    <property type="entry name" value="ANK_REPEAT"/>
    <property type="match status" value="3"/>
</dbReference>
<dbReference type="Gene3D" id="1.10.750.20">
    <property type="entry name" value="SOCS box"/>
    <property type="match status" value="1"/>
</dbReference>
<accession>A0A067R2B3</accession>
<protein>
    <submittedName>
        <fullName evidence="6">Ankyrin repeat and SOCS box protein 1</fullName>
    </submittedName>
</protein>
<evidence type="ECO:0000313" key="6">
    <source>
        <dbReference type="EMBL" id="KDR13077.1"/>
    </source>
</evidence>
<feature type="repeat" description="ANK" evidence="4">
    <location>
        <begin position="123"/>
        <end position="155"/>
    </location>
</feature>
<dbReference type="InterPro" id="IPR036036">
    <property type="entry name" value="SOCS_box-like_dom_sf"/>
</dbReference>
<gene>
    <name evidence="6" type="ORF">L798_13141</name>
</gene>
<keyword evidence="7" id="KW-1185">Reference proteome</keyword>
<dbReference type="PANTHER" id="PTHR24136:SF15">
    <property type="entry name" value="ANK_REP_REGION DOMAIN-CONTAINING PROTEIN"/>
    <property type="match status" value="1"/>
</dbReference>
<feature type="repeat" description="ANK" evidence="4">
    <location>
        <begin position="158"/>
        <end position="190"/>
    </location>
</feature>
<dbReference type="Pfam" id="PF12796">
    <property type="entry name" value="Ank_2"/>
    <property type="match status" value="1"/>
</dbReference>
<dbReference type="PANTHER" id="PTHR24136">
    <property type="entry name" value="SOWAH (DROSOPHILA) HOMOLOG"/>
    <property type="match status" value="1"/>
</dbReference>
<dbReference type="OMA" id="HISAAYH"/>
<dbReference type="SMART" id="SM00248">
    <property type="entry name" value="ANK"/>
    <property type="match status" value="5"/>
</dbReference>
<dbReference type="AlphaFoldDB" id="A0A067R2B3"/>
<dbReference type="SUPFAM" id="SSF158235">
    <property type="entry name" value="SOCS box-like"/>
    <property type="match status" value="1"/>
</dbReference>
<dbReference type="GO" id="GO:0035556">
    <property type="term" value="P:intracellular signal transduction"/>
    <property type="evidence" value="ECO:0007669"/>
    <property type="project" value="InterPro"/>
</dbReference>
<proteinExistence type="inferred from homology"/>
<dbReference type="FunFam" id="1.10.750.20:FF:000001">
    <property type="entry name" value="Ankyrin repeat and SOCS box containing 1"/>
    <property type="match status" value="1"/>
</dbReference>
<comment type="similarity">
    <text evidence="1">Belongs to the ankyrin SOCS box (ASB) family.</text>
</comment>
<evidence type="ECO:0000256" key="4">
    <source>
        <dbReference type="PROSITE-ProRule" id="PRU00023"/>
    </source>
</evidence>
<evidence type="ECO:0000256" key="1">
    <source>
        <dbReference type="ARBA" id="ARBA00005949"/>
    </source>
</evidence>
<dbReference type="PROSITE" id="PS50297">
    <property type="entry name" value="ANK_REP_REGION"/>
    <property type="match status" value="3"/>
</dbReference>
<dbReference type="Gene3D" id="1.25.40.20">
    <property type="entry name" value="Ankyrin repeat-containing domain"/>
    <property type="match status" value="1"/>
</dbReference>
<keyword evidence="2" id="KW-0677">Repeat</keyword>
<dbReference type="InterPro" id="IPR051573">
    <property type="entry name" value="Ankyrin-SOCS_box_domain"/>
</dbReference>
<sequence>MKMSSVLSTELSSFIVDTEDGQYDDSLHQAAWRGDVEQLRRLLARGVSDIDAQLRPFHAAPLRLAAMNRHADCVALLLEHGSSVDIVDRKGQTPLFCAVKNWDTESCIVLLQAGASPDGDRRNLSTPLHIACQDGYSVGVKLLLDFGAQTECAYTTPHWTHPLHLAATYGHLSCFILMLEAGADVTRAGHILHVICTKKCDPLFVHLWVQFGGNLWDRNHKQELATDLLDNCHKDLLKELMENPLSLESICRLKIRKLMGRRRLPLIHTLDVPQVLRNFLMYRDIPEVNLCITTLNLELRRSI</sequence>
<dbReference type="eggNOG" id="KOG0504">
    <property type="taxonomic scope" value="Eukaryota"/>
</dbReference>
<dbReference type="Proteomes" id="UP000027135">
    <property type="component" value="Unassembled WGS sequence"/>
</dbReference>
<evidence type="ECO:0000256" key="2">
    <source>
        <dbReference type="ARBA" id="ARBA00022737"/>
    </source>
</evidence>
<dbReference type="InterPro" id="IPR002110">
    <property type="entry name" value="Ankyrin_rpt"/>
</dbReference>
<name>A0A067R2B3_ZOONE</name>
<feature type="domain" description="SOCS box" evidence="5">
    <location>
        <begin position="243"/>
        <end position="286"/>
    </location>
</feature>
<dbReference type="STRING" id="136037.A0A067R2B3"/>
<reference evidence="6 7" key="1">
    <citation type="journal article" date="2014" name="Nat. Commun.">
        <title>Molecular traces of alternative social organization in a termite genome.</title>
        <authorList>
            <person name="Terrapon N."/>
            <person name="Li C."/>
            <person name="Robertson H.M."/>
            <person name="Ji L."/>
            <person name="Meng X."/>
            <person name="Booth W."/>
            <person name="Chen Z."/>
            <person name="Childers C.P."/>
            <person name="Glastad K.M."/>
            <person name="Gokhale K."/>
            <person name="Gowin J."/>
            <person name="Gronenberg W."/>
            <person name="Hermansen R.A."/>
            <person name="Hu H."/>
            <person name="Hunt B.G."/>
            <person name="Huylmans A.K."/>
            <person name="Khalil S.M."/>
            <person name="Mitchell R.D."/>
            <person name="Munoz-Torres M.C."/>
            <person name="Mustard J.A."/>
            <person name="Pan H."/>
            <person name="Reese J.T."/>
            <person name="Scharf M.E."/>
            <person name="Sun F."/>
            <person name="Vogel H."/>
            <person name="Xiao J."/>
            <person name="Yang W."/>
            <person name="Yang Z."/>
            <person name="Yang Z."/>
            <person name="Zhou J."/>
            <person name="Zhu J."/>
            <person name="Brent C.S."/>
            <person name="Elsik C.G."/>
            <person name="Goodisman M.A."/>
            <person name="Liberles D.A."/>
            <person name="Roe R.M."/>
            <person name="Vargo E.L."/>
            <person name="Vilcinskas A."/>
            <person name="Wang J."/>
            <person name="Bornberg-Bauer E."/>
            <person name="Korb J."/>
            <person name="Zhang G."/>
            <person name="Liebig J."/>
        </authorList>
    </citation>
    <scope>NUCLEOTIDE SEQUENCE [LARGE SCALE GENOMIC DNA]</scope>
    <source>
        <tissue evidence="6">Whole organism</tissue>
    </source>
</reference>
<dbReference type="InParanoid" id="A0A067R2B3"/>
<dbReference type="SMART" id="SM00969">
    <property type="entry name" value="SOCS_box"/>
    <property type="match status" value="1"/>
</dbReference>
<keyword evidence="3 4" id="KW-0040">ANK repeat</keyword>
<dbReference type="InterPro" id="IPR001496">
    <property type="entry name" value="SOCS_box"/>
</dbReference>
<evidence type="ECO:0000256" key="3">
    <source>
        <dbReference type="ARBA" id="ARBA00023043"/>
    </source>
</evidence>
<dbReference type="Pfam" id="PF00023">
    <property type="entry name" value="Ank"/>
    <property type="match status" value="2"/>
</dbReference>
<evidence type="ECO:0000259" key="5">
    <source>
        <dbReference type="PROSITE" id="PS50225"/>
    </source>
</evidence>
<dbReference type="PROSITE" id="PS50225">
    <property type="entry name" value="SOCS"/>
    <property type="match status" value="1"/>
</dbReference>
<dbReference type="GO" id="GO:0045732">
    <property type="term" value="P:positive regulation of protein catabolic process"/>
    <property type="evidence" value="ECO:0007669"/>
    <property type="project" value="TreeGrafter"/>
</dbReference>
<evidence type="ECO:0000313" key="7">
    <source>
        <dbReference type="Proteomes" id="UP000027135"/>
    </source>
</evidence>
<dbReference type="SUPFAM" id="SSF48403">
    <property type="entry name" value="Ankyrin repeat"/>
    <property type="match status" value="1"/>
</dbReference>
<dbReference type="CDD" id="cd03716">
    <property type="entry name" value="SOCS_ASB_like"/>
    <property type="match status" value="1"/>
</dbReference>
<dbReference type="InterPro" id="IPR036770">
    <property type="entry name" value="Ankyrin_rpt-contain_sf"/>
</dbReference>